<dbReference type="InterPro" id="IPR005532">
    <property type="entry name" value="SUMF_dom"/>
</dbReference>
<dbReference type="Gene3D" id="3.40.50.10140">
    <property type="entry name" value="Toll/interleukin-1 receptor homology (TIR) domain"/>
    <property type="match status" value="1"/>
</dbReference>
<dbReference type="PANTHER" id="PTHR23150">
    <property type="entry name" value="SULFATASE MODIFYING FACTOR 1, 2"/>
    <property type="match status" value="1"/>
</dbReference>
<accession>G4WV82</accession>
<feature type="region of interest" description="Disordered" evidence="1">
    <location>
        <begin position="379"/>
        <end position="399"/>
    </location>
</feature>
<feature type="region of interest" description="Disordered" evidence="1">
    <location>
        <begin position="172"/>
        <end position="256"/>
    </location>
</feature>
<dbReference type="EMBL" id="JF429406">
    <property type="protein sequence ID" value="AEQ20334.1"/>
    <property type="molecule type" value="Genomic_DNA"/>
</dbReference>
<dbReference type="Pfam" id="PF13676">
    <property type="entry name" value="TIR_2"/>
    <property type="match status" value="1"/>
</dbReference>
<dbReference type="GO" id="GO:0120147">
    <property type="term" value="F:formylglycine-generating oxidase activity"/>
    <property type="evidence" value="ECO:0007669"/>
    <property type="project" value="TreeGrafter"/>
</dbReference>
<evidence type="ECO:0000259" key="2">
    <source>
        <dbReference type="Pfam" id="PF03781"/>
    </source>
</evidence>
<dbReference type="InterPro" id="IPR051043">
    <property type="entry name" value="Sulfatase_Mod_Factor_Kinase"/>
</dbReference>
<evidence type="ECO:0000313" key="4">
    <source>
        <dbReference type="EMBL" id="AEQ20334.1"/>
    </source>
</evidence>
<dbReference type="Gene3D" id="3.90.1580.10">
    <property type="entry name" value="paralog of FGE (formylglycine-generating enzyme)"/>
    <property type="match status" value="1"/>
</dbReference>
<dbReference type="InterPro" id="IPR000157">
    <property type="entry name" value="TIR_dom"/>
</dbReference>
<protein>
    <submittedName>
        <fullName evidence="4">Formylglycine-generating sulfatase-like enzyme</fullName>
    </submittedName>
</protein>
<organism evidence="4">
    <name type="scientific">uncultured bacterium EC5</name>
    <dbReference type="NCBI Taxonomy" id="672206"/>
    <lineage>
        <taxon>Bacteria</taxon>
        <taxon>environmental samples</taxon>
    </lineage>
</organism>
<feature type="domain" description="TIR" evidence="3">
    <location>
        <begin position="4"/>
        <end position="145"/>
    </location>
</feature>
<dbReference type="Pfam" id="PF03781">
    <property type="entry name" value="FGE-sulfatase"/>
    <property type="match status" value="1"/>
</dbReference>
<reference evidence="4" key="1">
    <citation type="journal article" date="2010" name="Appl. Environ. Microbiol.">
        <title>Expanding small-molecule functional metagenomics through parallel screening of broad-host-range cosmid environmental DNA libraries in diverse proteobacteria.</title>
        <authorList>
            <person name="Craig J.W."/>
            <person name="Chang F.Y."/>
            <person name="Kim J.H."/>
            <person name="Obiajulu S.C."/>
            <person name="Brady S.F."/>
        </authorList>
    </citation>
    <scope>NUCLEOTIDE SEQUENCE</scope>
</reference>
<dbReference type="InterPro" id="IPR016187">
    <property type="entry name" value="CTDL_fold"/>
</dbReference>
<reference evidence="4" key="2">
    <citation type="journal article" date="2011" name="J. Bacteriol.">
        <title>Long-chain N-acyl amino acid synthases are linked to the putative PEP-CTERM/exosortase protein-sorting system in Gram-negative bacteria.</title>
        <authorList>
            <person name="Craig J.W."/>
            <person name="Cherry M.A."/>
            <person name="Brady S.F."/>
        </authorList>
    </citation>
    <scope>NUCLEOTIDE SEQUENCE</scope>
</reference>
<feature type="compositionally biased region" description="Basic and acidic residues" evidence="1">
    <location>
        <begin position="386"/>
        <end position="397"/>
    </location>
</feature>
<feature type="compositionally biased region" description="Low complexity" evidence="1">
    <location>
        <begin position="313"/>
        <end position="332"/>
    </location>
</feature>
<dbReference type="InterPro" id="IPR035897">
    <property type="entry name" value="Toll_tir_struct_dom_sf"/>
</dbReference>
<feature type="compositionally biased region" description="Pro residues" evidence="1">
    <location>
        <begin position="190"/>
        <end position="251"/>
    </location>
</feature>
<proteinExistence type="predicted"/>
<sequence>MSVVFISYRRLSALVHARAVYERLSRELGPGQVFIDLDDMEVGVDFVEQTNDQLRGCRVLLALIDPDWATAADPNGRRRLDRANDFVRIEIATALRRGIRVVPILIGDAEMPEADALPEDLKPLARRHALALDFRRFDAEIARLVAVIRRILANPAQDAKSAVEAAAGPAAAAPAAPPPAEAADEAPAARPGPAPAPAAEPPRPVARPQPAPPEKPAPKPVAAPPRPAANPPPPAPKPGPAPEPVASPPPGLASATTVSYPAKHRWPEPAGDPRELASTATASYPAKRISWPLVGGGAAAVAVVGFLMLRPARSPQPSDAAPAAQTQPIAQQSVRTPQPPAAAPPAQAQPIAQQSRPAGRVFRDCPDCPEMVVIPAGSFLMGSPKSEPDRKDDEGPQRRVTLRSFALGKTEVTQAQWKALMGSSPSFQQCGDDACPVDWVSWNDAQEYVRRLSAKTGKQYSLPSEAQWEYAARAGTTTAFHTGAEISTAQANFLSKAPIKVASFAANAFGLHDMHGNVSEWVQDCYDAKAYAGKAPNDGSAYDATTCASRALRGGCWGFGAENLRSSDRGKLPPDASLGITGFRVCRGCSW</sequence>
<feature type="region of interest" description="Disordered" evidence="1">
    <location>
        <begin position="313"/>
        <end position="362"/>
    </location>
</feature>
<dbReference type="PANTHER" id="PTHR23150:SF19">
    <property type="entry name" value="FORMYLGLYCINE-GENERATING ENZYME"/>
    <property type="match status" value="1"/>
</dbReference>
<dbReference type="SUPFAM" id="SSF52200">
    <property type="entry name" value="Toll/Interleukin receptor TIR domain"/>
    <property type="match status" value="1"/>
</dbReference>
<feature type="domain" description="Sulfatase-modifying factor enzyme-like" evidence="2">
    <location>
        <begin position="368"/>
        <end position="586"/>
    </location>
</feature>
<dbReference type="GO" id="GO:0007165">
    <property type="term" value="P:signal transduction"/>
    <property type="evidence" value="ECO:0007669"/>
    <property type="project" value="InterPro"/>
</dbReference>
<dbReference type="InterPro" id="IPR042095">
    <property type="entry name" value="SUMF_sf"/>
</dbReference>
<evidence type="ECO:0000259" key="3">
    <source>
        <dbReference type="Pfam" id="PF13676"/>
    </source>
</evidence>
<name>G4WV82_9BACT</name>
<feature type="compositionally biased region" description="Low complexity" evidence="1">
    <location>
        <begin position="344"/>
        <end position="358"/>
    </location>
</feature>
<evidence type="ECO:0000256" key="1">
    <source>
        <dbReference type="SAM" id="MobiDB-lite"/>
    </source>
</evidence>
<dbReference type="SUPFAM" id="SSF56436">
    <property type="entry name" value="C-type lectin-like"/>
    <property type="match status" value="1"/>
</dbReference>
<dbReference type="AlphaFoldDB" id="G4WV82"/>